<name>A0A4P6FKM4_9MICO</name>
<gene>
    <name evidence="2" type="ORF">ET445_15575</name>
</gene>
<keyword evidence="3" id="KW-1185">Reference proteome</keyword>
<dbReference type="Proteomes" id="UP000291259">
    <property type="component" value="Chromosome"/>
</dbReference>
<dbReference type="EMBL" id="CP035491">
    <property type="protein sequence ID" value="QAY74537.1"/>
    <property type="molecule type" value="Genomic_DNA"/>
</dbReference>
<protein>
    <recommendedName>
        <fullName evidence="4">SAF domain-containing protein</fullName>
    </recommendedName>
</protein>
<reference evidence="2 3" key="1">
    <citation type="submission" date="2019-01" db="EMBL/GenBank/DDBJ databases">
        <title>Genome sequencing of strain FW100M-8.</title>
        <authorList>
            <person name="Heo J."/>
            <person name="Kim S.-J."/>
            <person name="Kim J.-S."/>
            <person name="Hong S.-B."/>
            <person name="Kwon S.-W."/>
        </authorList>
    </citation>
    <scope>NUCLEOTIDE SEQUENCE [LARGE SCALE GENOMIC DNA]</scope>
    <source>
        <strain evidence="2 3">FW100M-8</strain>
    </source>
</reference>
<dbReference type="OrthoDB" id="5083100at2"/>
<evidence type="ECO:0000256" key="1">
    <source>
        <dbReference type="SAM" id="Phobius"/>
    </source>
</evidence>
<evidence type="ECO:0000313" key="2">
    <source>
        <dbReference type="EMBL" id="QAY74537.1"/>
    </source>
</evidence>
<evidence type="ECO:0008006" key="4">
    <source>
        <dbReference type="Google" id="ProtNLM"/>
    </source>
</evidence>
<sequence length="210" mass="21183">MAQTPDRGGRGERRIDPRLVLGILLIAASAVGVWALVAGLDADTEVYALRETATPGTRIDADDLALRSVRLGGAADRYLAPGDLPEGGLVLTRTVAGGELVPLSATAEEDASALARVVVPVAGALPGTVVAGATVDLWAAEVLERGEVAPPAVLVAGAEVAAIRTDDDFVTGGGLAVELLVPRERVAAVLQSLAAGDVVDLVEARIGSGS</sequence>
<keyword evidence="1" id="KW-0812">Transmembrane</keyword>
<keyword evidence="1" id="KW-0472">Membrane</keyword>
<feature type="transmembrane region" description="Helical" evidence="1">
    <location>
        <begin position="20"/>
        <end position="40"/>
    </location>
</feature>
<dbReference type="AlphaFoldDB" id="A0A4P6FKM4"/>
<dbReference type="RefSeq" id="WP_129192081.1">
    <property type="nucleotide sequence ID" value="NZ_CP035491.1"/>
</dbReference>
<evidence type="ECO:0000313" key="3">
    <source>
        <dbReference type="Proteomes" id="UP000291259"/>
    </source>
</evidence>
<keyword evidence="1" id="KW-1133">Transmembrane helix</keyword>
<organism evidence="2 3">
    <name type="scientific">Agromyces protaetiae</name>
    <dbReference type="NCBI Taxonomy" id="2509455"/>
    <lineage>
        <taxon>Bacteria</taxon>
        <taxon>Bacillati</taxon>
        <taxon>Actinomycetota</taxon>
        <taxon>Actinomycetes</taxon>
        <taxon>Micrococcales</taxon>
        <taxon>Microbacteriaceae</taxon>
        <taxon>Agromyces</taxon>
    </lineage>
</organism>
<proteinExistence type="predicted"/>
<dbReference type="KEGG" id="agf:ET445_15575"/>
<accession>A0A4P6FKM4</accession>